<gene>
    <name evidence="1" type="ORF">B5766_03995</name>
</gene>
<name>A0A2A6FSH1_9MICO</name>
<proteinExistence type="predicted"/>
<comment type="caution">
    <text evidence="1">The sequence shown here is derived from an EMBL/GenBank/DDBJ whole genome shotgun (WGS) entry which is preliminary data.</text>
</comment>
<evidence type="ECO:0000313" key="1">
    <source>
        <dbReference type="EMBL" id="PDQ35630.1"/>
    </source>
</evidence>
<dbReference type="EMBL" id="NAEP01000028">
    <property type="protein sequence ID" value="PDQ35630.1"/>
    <property type="molecule type" value="Genomic_DNA"/>
</dbReference>
<sequence length="75" mass="8209">MSQETVTKTIRVVPVHPSLSLATKTTAGNKTVGDTISYTFNVISTGDVVLRDIPYRGNIDRGIGFGADKYRVPRR</sequence>
<organism evidence="1 2">
    <name type="scientific">Candidatus Lumbricidiphila eiseniae</name>
    <dbReference type="NCBI Taxonomy" id="1969409"/>
    <lineage>
        <taxon>Bacteria</taxon>
        <taxon>Bacillati</taxon>
        <taxon>Actinomycetota</taxon>
        <taxon>Actinomycetes</taxon>
        <taxon>Micrococcales</taxon>
        <taxon>Microbacteriaceae</taxon>
        <taxon>Candidatus Lumbricidiphila</taxon>
    </lineage>
</organism>
<dbReference type="Proteomes" id="UP000219994">
    <property type="component" value="Unassembled WGS sequence"/>
</dbReference>
<accession>A0A2A6FSH1</accession>
<protein>
    <recommendedName>
        <fullName evidence="3">DUF11 domain-containing protein</fullName>
    </recommendedName>
</protein>
<evidence type="ECO:0000313" key="2">
    <source>
        <dbReference type="Proteomes" id="UP000219994"/>
    </source>
</evidence>
<evidence type="ECO:0008006" key="3">
    <source>
        <dbReference type="Google" id="ProtNLM"/>
    </source>
</evidence>
<reference evidence="2" key="1">
    <citation type="submission" date="2017-03" db="EMBL/GenBank/DDBJ databases">
        <authorList>
            <person name="Lund M.B."/>
        </authorList>
    </citation>
    <scope>NUCLEOTIDE SEQUENCE [LARGE SCALE GENOMIC DNA]</scope>
</reference>
<dbReference type="AlphaFoldDB" id="A0A2A6FSH1"/>